<evidence type="ECO:0000313" key="12">
    <source>
        <dbReference type="Proteomes" id="UP000258927"/>
    </source>
</evidence>
<dbReference type="STRING" id="1122213.GCA_000423365_01796"/>
<keyword evidence="4" id="KW-0679">Respiratory chain</keyword>
<dbReference type="PANTHER" id="PTHR35008">
    <property type="entry name" value="BLL4482 PROTEIN-RELATED"/>
    <property type="match status" value="1"/>
</dbReference>
<dbReference type="Proteomes" id="UP000258927">
    <property type="component" value="Chromosome"/>
</dbReference>
<dbReference type="PRINTS" id="PR00605">
    <property type="entry name" value="CYTCHROMECIC"/>
</dbReference>
<dbReference type="KEGG" id="mmyr:MXMO3_00999"/>
<gene>
    <name evidence="11" type="ORF">MXMO3_00999</name>
</gene>
<feature type="region of interest" description="Disordered" evidence="9">
    <location>
        <begin position="58"/>
        <end position="77"/>
    </location>
</feature>
<evidence type="ECO:0000256" key="8">
    <source>
        <dbReference type="PROSITE-ProRule" id="PRU00433"/>
    </source>
</evidence>
<evidence type="ECO:0000256" key="6">
    <source>
        <dbReference type="ARBA" id="ARBA00022982"/>
    </source>
</evidence>
<dbReference type="InterPro" id="IPR051459">
    <property type="entry name" value="Cytochrome_c-type_DH"/>
</dbReference>
<keyword evidence="6" id="KW-0249">Electron transport</keyword>
<accession>A0A2R4MBZ8</accession>
<dbReference type="SUPFAM" id="SSF46626">
    <property type="entry name" value="Cytochrome c"/>
    <property type="match status" value="1"/>
</dbReference>
<proteinExistence type="predicted"/>
<comment type="cofactor">
    <cofactor evidence="1">
        <name>heme c</name>
        <dbReference type="ChEBI" id="CHEBI:61717"/>
    </cofactor>
</comment>
<evidence type="ECO:0000256" key="2">
    <source>
        <dbReference type="ARBA" id="ARBA00022448"/>
    </source>
</evidence>
<keyword evidence="7 8" id="KW-0408">Iron</keyword>
<reference evidence="11 12" key="1">
    <citation type="submission" date="2017-05" db="EMBL/GenBank/DDBJ databases">
        <title>Genome Analysis of Maritalea myrionectae HL2708#5.</title>
        <authorList>
            <consortium name="Cotde Inc.-PKNU"/>
            <person name="Jang D."/>
            <person name="Oh H.-M."/>
        </authorList>
    </citation>
    <scope>NUCLEOTIDE SEQUENCE [LARGE SCALE GENOMIC DNA]</scope>
    <source>
        <strain evidence="11 12">HL2708#5</strain>
    </source>
</reference>
<keyword evidence="5 8" id="KW-0479">Metal-binding</keyword>
<dbReference type="InterPro" id="IPR008168">
    <property type="entry name" value="Cyt_C_IC"/>
</dbReference>
<dbReference type="Pfam" id="PF00034">
    <property type="entry name" value="Cytochrom_C"/>
    <property type="match status" value="1"/>
</dbReference>
<evidence type="ECO:0000256" key="9">
    <source>
        <dbReference type="SAM" id="MobiDB-lite"/>
    </source>
</evidence>
<dbReference type="GO" id="GO:0005506">
    <property type="term" value="F:iron ion binding"/>
    <property type="evidence" value="ECO:0007669"/>
    <property type="project" value="InterPro"/>
</dbReference>
<evidence type="ECO:0000256" key="7">
    <source>
        <dbReference type="ARBA" id="ARBA00023004"/>
    </source>
</evidence>
<name>A0A2R4MBZ8_9HYPH</name>
<evidence type="ECO:0000256" key="4">
    <source>
        <dbReference type="ARBA" id="ARBA00022660"/>
    </source>
</evidence>
<dbReference type="EMBL" id="CP021330">
    <property type="protein sequence ID" value="AVX03530.1"/>
    <property type="molecule type" value="Genomic_DNA"/>
</dbReference>
<dbReference type="InterPro" id="IPR009056">
    <property type="entry name" value="Cyt_c-like_dom"/>
</dbReference>
<dbReference type="PROSITE" id="PS51007">
    <property type="entry name" value="CYTC"/>
    <property type="match status" value="1"/>
</dbReference>
<protein>
    <recommendedName>
        <fullName evidence="10">Cytochrome c domain-containing protein</fullName>
    </recommendedName>
</protein>
<dbReference type="PANTHER" id="PTHR35008:SF4">
    <property type="entry name" value="BLL4482 PROTEIN"/>
    <property type="match status" value="1"/>
</dbReference>
<keyword evidence="12" id="KW-1185">Reference proteome</keyword>
<dbReference type="InterPro" id="IPR036909">
    <property type="entry name" value="Cyt_c-like_dom_sf"/>
</dbReference>
<dbReference type="GO" id="GO:0009055">
    <property type="term" value="F:electron transfer activity"/>
    <property type="evidence" value="ECO:0007669"/>
    <property type="project" value="InterPro"/>
</dbReference>
<feature type="domain" description="Cytochrome c" evidence="10">
    <location>
        <begin position="34"/>
        <end position="133"/>
    </location>
</feature>
<evidence type="ECO:0000256" key="1">
    <source>
        <dbReference type="ARBA" id="ARBA00001926"/>
    </source>
</evidence>
<keyword evidence="2" id="KW-0813">Transport</keyword>
<dbReference type="AlphaFoldDB" id="A0A2R4MBZ8"/>
<organism evidence="11 12">
    <name type="scientific">Maritalea myrionectae</name>
    <dbReference type="NCBI Taxonomy" id="454601"/>
    <lineage>
        <taxon>Bacteria</taxon>
        <taxon>Pseudomonadati</taxon>
        <taxon>Pseudomonadota</taxon>
        <taxon>Alphaproteobacteria</taxon>
        <taxon>Hyphomicrobiales</taxon>
        <taxon>Devosiaceae</taxon>
        <taxon>Maritalea</taxon>
    </lineage>
</organism>
<dbReference type="Gene3D" id="1.10.760.10">
    <property type="entry name" value="Cytochrome c-like domain"/>
    <property type="match status" value="1"/>
</dbReference>
<evidence type="ECO:0000259" key="10">
    <source>
        <dbReference type="PROSITE" id="PS51007"/>
    </source>
</evidence>
<sequence length="148" mass="16458">MAALIIAGGYWGYAQYVVPQAEAQTGLIPYKNTQVVAKGQEIYQANCAACHGDNLEGEGNWKQPKSSGRMPAPPHDETGHTWHHNDELLFNLTKYGIARLSNNPDYQTDMPVYDGLLSDDQIIAVLAYIKSTWPEEIQRRHDQMNAGG</sequence>
<dbReference type="GO" id="GO:0020037">
    <property type="term" value="F:heme binding"/>
    <property type="evidence" value="ECO:0007669"/>
    <property type="project" value="InterPro"/>
</dbReference>
<keyword evidence="3 8" id="KW-0349">Heme</keyword>
<evidence type="ECO:0000256" key="5">
    <source>
        <dbReference type="ARBA" id="ARBA00022723"/>
    </source>
</evidence>
<evidence type="ECO:0000256" key="3">
    <source>
        <dbReference type="ARBA" id="ARBA00022617"/>
    </source>
</evidence>
<evidence type="ECO:0000313" key="11">
    <source>
        <dbReference type="EMBL" id="AVX03530.1"/>
    </source>
</evidence>